<comment type="cofactor">
    <cofactor evidence="1">
        <name>FAD</name>
        <dbReference type="ChEBI" id="CHEBI:57692"/>
    </cofactor>
</comment>
<feature type="domain" description="FAD-dependent oxidoreductase 2 FAD-binding" evidence="10">
    <location>
        <begin position="13"/>
        <end position="385"/>
    </location>
</feature>
<organism evidence="12 13">
    <name type="scientific">Fusobacterium mortiferum</name>
    <dbReference type="NCBI Taxonomy" id="850"/>
    <lineage>
        <taxon>Bacteria</taxon>
        <taxon>Fusobacteriati</taxon>
        <taxon>Fusobacteriota</taxon>
        <taxon>Fusobacteriia</taxon>
        <taxon>Fusobacteriales</taxon>
        <taxon>Fusobacteriaceae</taxon>
        <taxon>Fusobacterium</taxon>
    </lineage>
</organism>
<comment type="catalytic activity">
    <reaction evidence="9">
        <text>L-aspartate + O2 = iminosuccinate + H2O2</text>
        <dbReference type="Rhea" id="RHEA:25876"/>
        <dbReference type="ChEBI" id="CHEBI:15379"/>
        <dbReference type="ChEBI" id="CHEBI:16240"/>
        <dbReference type="ChEBI" id="CHEBI:29991"/>
        <dbReference type="ChEBI" id="CHEBI:77875"/>
        <dbReference type="EC" id="1.4.3.16"/>
    </reaction>
    <physiologicalReaction direction="left-to-right" evidence="9">
        <dbReference type="Rhea" id="RHEA:25877"/>
    </physiologicalReaction>
</comment>
<comment type="caution">
    <text evidence="12">The sequence shown here is derived from an EMBL/GenBank/DDBJ whole genome shotgun (WGS) entry which is preliminary data.</text>
</comment>
<reference evidence="12 13" key="1">
    <citation type="journal article" date="2021" name="Sci. Rep.">
        <title>The distribution of antibiotic resistance genes in chicken gut microbiota commensals.</title>
        <authorList>
            <person name="Juricova H."/>
            <person name="Matiasovicova J."/>
            <person name="Kubasova T."/>
            <person name="Cejkova D."/>
            <person name="Rychlik I."/>
        </authorList>
    </citation>
    <scope>NUCLEOTIDE SEQUENCE [LARGE SCALE GENOMIC DNA]</scope>
    <source>
        <strain evidence="12 13">An425</strain>
    </source>
</reference>
<dbReference type="PANTHER" id="PTHR42716">
    <property type="entry name" value="L-ASPARTATE OXIDASE"/>
    <property type="match status" value="1"/>
</dbReference>
<evidence type="ECO:0000259" key="10">
    <source>
        <dbReference type="Pfam" id="PF00890"/>
    </source>
</evidence>
<evidence type="ECO:0000256" key="3">
    <source>
        <dbReference type="ARBA" id="ARBA00008562"/>
    </source>
</evidence>
<dbReference type="PANTHER" id="PTHR42716:SF2">
    <property type="entry name" value="L-ASPARTATE OXIDASE, CHLOROPLASTIC"/>
    <property type="match status" value="1"/>
</dbReference>
<evidence type="ECO:0000256" key="8">
    <source>
        <dbReference type="ARBA" id="ARBA00023002"/>
    </source>
</evidence>
<dbReference type="Pfam" id="PF00890">
    <property type="entry name" value="FAD_binding_2"/>
    <property type="match status" value="1"/>
</dbReference>
<keyword evidence="6" id="KW-0662">Pyridine nucleotide biosynthesis</keyword>
<accession>A0ABS2G3B5</accession>
<dbReference type="PIRSF" id="PIRSF000171">
    <property type="entry name" value="SDHA_APRA_LASPO"/>
    <property type="match status" value="1"/>
</dbReference>
<proteinExistence type="inferred from homology"/>
<evidence type="ECO:0000313" key="12">
    <source>
        <dbReference type="EMBL" id="MBM6875164.1"/>
    </source>
</evidence>
<evidence type="ECO:0000256" key="7">
    <source>
        <dbReference type="ARBA" id="ARBA00022827"/>
    </source>
</evidence>
<gene>
    <name evidence="12" type="ORF">H6A04_05785</name>
</gene>
<dbReference type="SUPFAM" id="SSF46977">
    <property type="entry name" value="Succinate dehydrogenase/fumarate reductase flavoprotein C-terminal domain"/>
    <property type="match status" value="1"/>
</dbReference>
<dbReference type="SUPFAM" id="SSF51905">
    <property type="entry name" value="FAD/NAD(P)-binding domain"/>
    <property type="match status" value="1"/>
</dbReference>
<dbReference type="Proteomes" id="UP000728968">
    <property type="component" value="Unassembled WGS sequence"/>
</dbReference>
<dbReference type="Gene3D" id="3.90.700.10">
    <property type="entry name" value="Succinate dehydrogenase/fumarate reductase flavoprotein, catalytic domain"/>
    <property type="match status" value="1"/>
</dbReference>
<evidence type="ECO:0000259" key="11">
    <source>
        <dbReference type="Pfam" id="PF02910"/>
    </source>
</evidence>
<dbReference type="EMBL" id="JACJLT010000039">
    <property type="protein sequence ID" value="MBM6875164.1"/>
    <property type="molecule type" value="Genomic_DNA"/>
</dbReference>
<dbReference type="PRINTS" id="PR00368">
    <property type="entry name" value="FADPNR"/>
</dbReference>
<dbReference type="InterPro" id="IPR003953">
    <property type="entry name" value="FAD-dep_OxRdtase_2_FAD-bd"/>
</dbReference>
<evidence type="ECO:0000313" key="13">
    <source>
        <dbReference type="Proteomes" id="UP000728968"/>
    </source>
</evidence>
<dbReference type="Pfam" id="PF02910">
    <property type="entry name" value="Succ_DH_flav_C"/>
    <property type="match status" value="1"/>
</dbReference>
<keyword evidence="7" id="KW-0274">FAD</keyword>
<name>A0ABS2G3B5_FUSMR</name>
<keyword evidence="13" id="KW-1185">Reference proteome</keyword>
<dbReference type="InterPro" id="IPR015939">
    <property type="entry name" value="Fum_Rdtase/Succ_DH_flav-like_C"/>
</dbReference>
<sequence>MKVKIKKVLECEILVIGAGIAGLVATERALKNRKKVYLVTNKKLCGGASYFPLKGTLGIQVTKDESDYEKYYEDIENMGKGMENPELIKTYISNIKKNIPLLNKIGFEPWLRKDSRPACFAKYSRDIYLINNWKKAQAKWKQKIKRNNNLNILENSSLVKIVSIDNKVVGAIFQNKQNFIFIKSRVIILATGGIASNYKDSLYPEGINGIGHIAALDAGASVQNMEFIQFIPAFLKPKYNVLFGEHTLKYCSGMYNKNGELILTGIESDSTKDLWIERSGYAPFSFDFKSHLIDLKFPTDGAALKFTQELYKDQEEFYTVYLNWLKNEMGIDLLKDEILINHFAHSCNGGIKINIDARTEVEGLYAVGEVASIIEGANRLGGNSVGGSLVFADKAVSHSVKYIKNSKKMKTNITEIENSFNDWIKSICKDDKDDTLDRKSTIKKLKESTSKNLGIVRSEAKVNTLLSDLKFIRENYNIGKNIKNGSLEIYLMEESIKLLALSILARTESRGAHYREDFPTTSDNLFKLKIKRENNEFIIKKIYNL</sequence>
<evidence type="ECO:0000256" key="2">
    <source>
        <dbReference type="ARBA" id="ARBA00004950"/>
    </source>
</evidence>
<dbReference type="RefSeq" id="WP_204716104.1">
    <property type="nucleotide sequence ID" value="NZ_JACJLT010000039.1"/>
</dbReference>
<evidence type="ECO:0000256" key="1">
    <source>
        <dbReference type="ARBA" id="ARBA00001974"/>
    </source>
</evidence>
<evidence type="ECO:0000256" key="4">
    <source>
        <dbReference type="ARBA" id="ARBA00012173"/>
    </source>
</evidence>
<dbReference type="Gene3D" id="1.20.58.100">
    <property type="entry name" value="Fumarate reductase/succinate dehydrogenase flavoprotein-like, C-terminal domain"/>
    <property type="match status" value="1"/>
</dbReference>
<comment type="similarity">
    <text evidence="3">Belongs to the FAD-dependent oxidoreductase 2 family. NadB subfamily.</text>
</comment>
<evidence type="ECO:0000256" key="9">
    <source>
        <dbReference type="ARBA" id="ARBA00048305"/>
    </source>
</evidence>
<evidence type="ECO:0000256" key="5">
    <source>
        <dbReference type="ARBA" id="ARBA00022630"/>
    </source>
</evidence>
<dbReference type="InterPro" id="IPR027477">
    <property type="entry name" value="Succ_DH/fumarate_Rdtase_cat_sf"/>
</dbReference>
<dbReference type="InterPro" id="IPR037099">
    <property type="entry name" value="Fum_R/Succ_DH_flav-like_C_sf"/>
</dbReference>
<dbReference type="InterPro" id="IPR005288">
    <property type="entry name" value="NadB"/>
</dbReference>
<feature type="domain" description="Fumarate reductase/succinate dehydrogenase flavoprotein-like C-terminal" evidence="11">
    <location>
        <begin position="443"/>
        <end position="526"/>
    </location>
</feature>
<keyword evidence="8" id="KW-0560">Oxidoreductase</keyword>
<dbReference type="InterPro" id="IPR036188">
    <property type="entry name" value="FAD/NAD-bd_sf"/>
</dbReference>
<dbReference type="EC" id="1.4.3.16" evidence="4"/>
<dbReference type="Gene3D" id="3.50.50.60">
    <property type="entry name" value="FAD/NAD(P)-binding domain"/>
    <property type="match status" value="1"/>
</dbReference>
<comment type="pathway">
    <text evidence="2">Cofactor biosynthesis; NAD(+) biosynthesis; iminoaspartate from L-aspartate (oxidase route): step 1/1.</text>
</comment>
<protein>
    <recommendedName>
        <fullName evidence="4">L-aspartate oxidase</fullName>
        <ecNumber evidence="4">1.4.3.16</ecNumber>
    </recommendedName>
</protein>
<evidence type="ECO:0000256" key="6">
    <source>
        <dbReference type="ARBA" id="ARBA00022642"/>
    </source>
</evidence>
<keyword evidence="5" id="KW-0285">Flavoprotein</keyword>